<dbReference type="GO" id="GO:0009228">
    <property type="term" value="P:thiamine biosynthetic process"/>
    <property type="evidence" value="ECO:0007669"/>
    <property type="project" value="UniProtKB-KW"/>
</dbReference>
<dbReference type="AlphaFoldDB" id="R7RPY4"/>
<evidence type="ECO:0000256" key="1">
    <source>
        <dbReference type="ARBA" id="ARBA00005165"/>
    </source>
</evidence>
<evidence type="ECO:0000256" key="8">
    <source>
        <dbReference type="ARBA" id="ARBA00047883"/>
    </source>
</evidence>
<dbReference type="NCBIfam" id="TIGR00693">
    <property type="entry name" value="thiE"/>
    <property type="match status" value="1"/>
</dbReference>
<evidence type="ECO:0000256" key="4">
    <source>
        <dbReference type="ARBA" id="ARBA00022842"/>
    </source>
</evidence>
<dbReference type="HAMAP" id="MF_00097">
    <property type="entry name" value="TMP_synthase"/>
    <property type="match status" value="1"/>
</dbReference>
<evidence type="ECO:0000256" key="6">
    <source>
        <dbReference type="ARBA" id="ARBA00047334"/>
    </source>
</evidence>
<dbReference type="PANTHER" id="PTHR20857:SF23">
    <property type="entry name" value="THIAMINE BIOSYNTHETIC BIFUNCTIONAL ENZYME"/>
    <property type="match status" value="1"/>
</dbReference>
<comment type="similarity">
    <text evidence="9 10">Belongs to the thiamine-phosphate synthase family.</text>
</comment>
<evidence type="ECO:0000256" key="10">
    <source>
        <dbReference type="RuleBase" id="RU003826"/>
    </source>
</evidence>
<dbReference type="EC" id="2.5.1.3" evidence="9"/>
<dbReference type="GO" id="GO:0000287">
    <property type="term" value="F:magnesium ion binding"/>
    <property type="evidence" value="ECO:0007669"/>
    <property type="project" value="UniProtKB-UniRule"/>
</dbReference>
<dbReference type="Gene3D" id="3.20.20.70">
    <property type="entry name" value="Aldolase class I"/>
    <property type="match status" value="1"/>
</dbReference>
<comment type="catalytic activity">
    <reaction evidence="6 9 10">
        <text>4-methyl-5-(2-phosphooxyethyl)-thiazole + 4-amino-2-methyl-5-(diphosphooxymethyl)pyrimidine + H(+) = thiamine phosphate + diphosphate</text>
        <dbReference type="Rhea" id="RHEA:22328"/>
        <dbReference type="ChEBI" id="CHEBI:15378"/>
        <dbReference type="ChEBI" id="CHEBI:33019"/>
        <dbReference type="ChEBI" id="CHEBI:37575"/>
        <dbReference type="ChEBI" id="CHEBI:57841"/>
        <dbReference type="ChEBI" id="CHEBI:58296"/>
        <dbReference type="EC" id="2.5.1.3"/>
    </reaction>
</comment>
<dbReference type="InterPro" id="IPR022998">
    <property type="entry name" value="ThiamineP_synth_TenI"/>
</dbReference>
<dbReference type="InterPro" id="IPR036206">
    <property type="entry name" value="ThiamineP_synth_sf"/>
</dbReference>
<sequence>MRNVDYSLYLVTDRKMIGERNLLRCVEEAINGGVTIVQLREKEISSLEFYNTAIKLKELTTKYNIPLVINDRVDIALAVDADGVHVGQEDIPAKKIRELIGKNKILGVSVTNIEEAYRAVEDGADYIGVGAIFPTDTKKDATNLNIDVLKEIRNKVNCKVVAIGGINEKNINALKGLCDGVAVVSAILGKENIELAAKKLKVCFYKNKC</sequence>
<accession>R7RPY4</accession>
<dbReference type="eggNOG" id="COG0352">
    <property type="taxonomic scope" value="Bacteria"/>
</dbReference>
<evidence type="ECO:0000256" key="3">
    <source>
        <dbReference type="ARBA" id="ARBA00022723"/>
    </source>
</evidence>
<dbReference type="GO" id="GO:0005737">
    <property type="term" value="C:cytoplasm"/>
    <property type="evidence" value="ECO:0007669"/>
    <property type="project" value="TreeGrafter"/>
</dbReference>
<feature type="binding site" evidence="9">
    <location>
        <position position="70"/>
    </location>
    <ligand>
        <name>4-amino-2-methyl-5-(diphosphooxymethyl)pyrimidine</name>
        <dbReference type="ChEBI" id="CHEBI:57841"/>
    </ligand>
</feature>
<feature type="binding site" evidence="9">
    <location>
        <begin position="135"/>
        <end position="137"/>
    </location>
    <ligand>
        <name>2-[(2R,5Z)-2-carboxy-4-methylthiazol-5(2H)-ylidene]ethyl phosphate</name>
        <dbReference type="ChEBI" id="CHEBI:62899"/>
    </ligand>
</feature>
<keyword evidence="2 9" id="KW-0808">Transferase</keyword>
<evidence type="ECO:0000256" key="2">
    <source>
        <dbReference type="ARBA" id="ARBA00022679"/>
    </source>
</evidence>
<comment type="caution">
    <text evidence="13">The sequence shown here is derived from an EMBL/GenBank/DDBJ whole genome shotgun (WGS) entry which is preliminary data.</text>
</comment>
<evidence type="ECO:0000313" key="14">
    <source>
        <dbReference type="Proteomes" id="UP000014923"/>
    </source>
</evidence>
<evidence type="ECO:0000256" key="9">
    <source>
        <dbReference type="HAMAP-Rule" id="MF_00097"/>
    </source>
</evidence>
<dbReference type="EMBL" id="CAVN010000087">
    <property type="protein sequence ID" value="CDF57421.1"/>
    <property type="molecule type" value="Genomic_DNA"/>
</dbReference>
<protein>
    <recommendedName>
        <fullName evidence="9">Thiamine-phosphate synthase</fullName>
        <shortName evidence="9">TP synthase</shortName>
        <shortName evidence="9">TPS</shortName>
        <ecNumber evidence="9">2.5.1.3</ecNumber>
    </recommendedName>
    <alternativeName>
        <fullName evidence="9">Thiamine-phosphate pyrophosphorylase</fullName>
        <shortName evidence="9">TMP pyrophosphorylase</shortName>
        <shortName evidence="9">TMP-PPase</shortName>
    </alternativeName>
</protein>
<evidence type="ECO:0000256" key="7">
    <source>
        <dbReference type="ARBA" id="ARBA00047851"/>
    </source>
</evidence>
<keyword evidence="4 9" id="KW-0460">Magnesium</keyword>
<dbReference type="Pfam" id="PF02581">
    <property type="entry name" value="TMP-TENI"/>
    <property type="match status" value="1"/>
</dbReference>
<dbReference type="OrthoDB" id="9812206at2"/>
<dbReference type="InterPro" id="IPR013785">
    <property type="entry name" value="Aldolase_TIM"/>
</dbReference>
<organism evidence="13 14">
    <name type="scientific">Thermobrachium celere DSM 8682</name>
    <dbReference type="NCBI Taxonomy" id="941824"/>
    <lineage>
        <taxon>Bacteria</taxon>
        <taxon>Bacillati</taxon>
        <taxon>Bacillota</taxon>
        <taxon>Clostridia</taxon>
        <taxon>Eubacteriales</taxon>
        <taxon>Clostridiaceae</taxon>
        <taxon>Thermobrachium</taxon>
    </lineage>
</organism>
<dbReference type="GO" id="GO:0004789">
    <property type="term" value="F:thiamine-phosphate diphosphorylase activity"/>
    <property type="evidence" value="ECO:0007669"/>
    <property type="project" value="UniProtKB-UniRule"/>
</dbReference>
<dbReference type="PANTHER" id="PTHR20857">
    <property type="entry name" value="THIAMINE-PHOSPHATE PYROPHOSPHORYLASE"/>
    <property type="match status" value="1"/>
</dbReference>
<comment type="function">
    <text evidence="9">Condenses 4-methyl-5-(beta-hydroxyethyl)thiazole monophosphate (THZ-P) and 2-methyl-4-amino-5-hydroxymethyl pyrimidine pyrophosphate (HMP-PP) to form thiamine monophosphate (TMP).</text>
</comment>
<reference evidence="13" key="1">
    <citation type="submission" date="2013-03" db="EMBL/GenBank/DDBJ databases">
        <title>Draft genome sequence of the hydrogen-ethanol-producing anaerobic alkalithermophilic Caloramator celere.</title>
        <authorList>
            <person name="Ciranna A."/>
            <person name="Larjo A."/>
            <person name="Kivisto A."/>
            <person name="Santala V."/>
            <person name="Roos C."/>
            <person name="Karp M."/>
        </authorList>
    </citation>
    <scope>NUCLEOTIDE SEQUENCE [LARGE SCALE GENOMIC DNA]</scope>
    <source>
        <strain evidence="13">DSM 8682</strain>
    </source>
</reference>
<comment type="catalytic activity">
    <reaction evidence="8 9 10">
        <text>2-[(2R,5Z)-2-carboxy-4-methylthiazol-5(2H)-ylidene]ethyl phosphate + 4-amino-2-methyl-5-(diphosphooxymethyl)pyrimidine + 2 H(+) = thiamine phosphate + CO2 + diphosphate</text>
        <dbReference type="Rhea" id="RHEA:47844"/>
        <dbReference type="ChEBI" id="CHEBI:15378"/>
        <dbReference type="ChEBI" id="CHEBI:16526"/>
        <dbReference type="ChEBI" id="CHEBI:33019"/>
        <dbReference type="ChEBI" id="CHEBI:37575"/>
        <dbReference type="ChEBI" id="CHEBI:57841"/>
        <dbReference type="ChEBI" id="CHEBI:62899"/>
        <dbReference type="EC" id="2.5.1.3"/>
    </reaction>
</comment>
<comment type="pathway">
    <text evidence="1 9 11">Cofactor biosynthesis; thiamine diphosphate biosynthesis; thiamine phosphate from 4-amino-2-methyl-5-diphosphomethylpyrimidine and 4-methyl-5-(2-phosphoethyl)-thiazole: step 1/1.</text>
</comment>
<feature type="binding site" evidence="9">
    <location>
        <position position="138"/>
    </location>
    <ligand>
        <name>4-amino-2-methyl-5-(diphosphooxymethyl)pyrimidine</name>
        <dbReference type="ChEBI" id="CHEBI:57841"/>
    </ligand>
</feature>
<feature type="binding site" evidence="9">
    <location>
        <position position="109"/>
    </location>
    <ligand>
        <name>4-amino-2-methyl-5-(diphosphooxymethyl)pyrimidine</name>
        <dbReference type="ChEBI" id="CHEBI:57841"/>
    </ligand>
</feature>
<evidence type="ECO:0000313" key="13">
    <source>
        <dbReference type="EMBL" id="CDF57421.1"/>
    </source>
</evidence>
<dbReference type="InterPro" id="IPR034291">
    <property type="entry name" value="TMP_synthase"/>
</dbReference>
<gene>
    <name evidence="9" type="primary">thiE</name>
    <name evidence="13" type="ORF">TCEL_01335</name>
</gene>
<feature type="binding site" evidence="9">
    <location>
        <position position="165"/>
    </location>
    <ligand>
        <name>2-[(2R,5Z)-2-carboxy-4-methylthiazol-5(2H)-ylidene]ethyl phosphate</name>
        <dbReference type="ChEBI" id="CHEBI:62899"/>
    </ligand>
</feature>
<evidence type="ECO:0000259" key="12">
    <source>
        <dbReference type="Pfam" id="PF02581"/>
    </source>
</evidence>
<feature type="binding site" evidence="9">
    <location>
        <begin position="38"/>
        <end position="42"/>
    </location>
    <ligand>
        <name>4-amino-2-methyl-5-(diphosphooxymethyl)pyrimidine</name>
        <dbReference type="ChEBI" id="CHEBI:57841"/>
    </ligand>
</feature>
<comment type="catalytic activity">
    <reaction evidence="7 9 10">
        <text>2-(2-carboxy-4-methylthiazol-5-yl)ethyl phosphate + 4-amino-2-methyl-5-(diphosphooxymethyl)pyrimidine + 2 H(+) = thiamine phosphate + CO2 + diphosphate</text>
        <dbReference type="Rhea" id="RHEA:47848"/>
        <dbReference type="ChEBI" id="CHEBI:15378"/>
        <dbReference type="ChEBI" id="CHEBI:16526"/>
        <dbReference type="ChEBI" id="CHEBI:33019"/>
        <dbReference type="ChEBI" id="CHEBI:37575"/>
        <dbReference type="ChEBI" id="CHEBI:57841"/>
        <dbReference type="ChEBI" id="CHEBI:62890"/>
        <dbReference type="EC" id="2.5.1.3"/>
    </reaction>
</comment>
<keyword evidence="5 9" id="KW-0784">Thiamine biosynthesis</keyword>
<dbReference type="FunFam" id="3.20.20.70:FF:000096">
    <property type="entry name" value="Thiamine-phosphate synthase"/>
    <property type="match status" value="1"/>
</dbReference>
<dbReference type="SUPFAM" id="SSF51391">
    <property type="entry name" value="Thiamin phosphate synthase"/>
    <property type="match status" value="1"/>
</dbReference>
<dbReference type="UniPathway" id="UPA00060">
    <property type="reaction ID" value="UER00141"/>
</dbReference>
<evidence type="ECO:0000256" key="5">
    <source>
        <dbReference type="ARBA" id="ARBA00022977"/>
    </source>
</evidence>
<feature type="binding site" evidence="9">
    <location>
        <position position="90"/>
    </location>
    <ligand>
        <name>Mg(2+)</name>
        <dbReference type="ChEBI" id="CHEBI:18420"/>
    </ligand>
</feature>
<proteinExistence type="inferred from homology"/>
<feature type="binding site" evidence="9">
    <location>
        <begin position="184"/>
        <end position="185"/>
    </location>
    <ligand>
        <name>2-[(2R,5Z)-2-carboxy-4-methylthiazol-5(2H)-ylidene]ethyl phosphate</name>
        <dbReference type="ChEBI" id="CHEBI:62899"/>
    </ligand>
</feature>
<feature type="binding site" evidence="9">
    <location>
        <position position="71"/>
    </location>
    <ligand>
        <name>Mg(2+)</name>
        <dbReference type="ChEBI" id="CHEBI:18420"/>
    </ligand>
</feature>
<dbReference type="Proteomes" id="UP000014923">
    <property type="component" value="Unassembled WGS sequence"/>
</dbReference>
<dbReference type="GO" id="GO:0009229">
    <property type="term" value="P:thiamine diphosphate biosynthetic process"/>
    <property type="evidence" value="ECO:0007669"/>
    <property type="project" value="UniProtKB-UniRule"/>
</dbReference>
<dbReference type="RefSeq" id="WP_018660555.1">
    <property type="nucleotide sequence ID" value="NZ_HF952018.1"/>
</dbReference>
<keyword evidence="3 9" id="KW-0479">Metal-binding</keyword>
<feature type="domain" description="Thiamine phosphate synthase/TenI" evidence="12">
    <location>
        <begin position="8"/>
        <end position="187"/>
    </location>
</feature>
<comment type="cofactor">
    <cofactor evidence="9">
        <name>Mg(2+)</name>
        <dbReference type="ChEBI" id="CHEBI:18420"/>
    </cofactor>
    <text evidence="9">Binds 1 Mg(2+) ion per subunit.</text>
</comment>
<name>R7RPY4_9CLOT</name>
<evidence type="ECO:0000256" key="11">
    <source>
        <dbReference type="RuleBase" id="RU004253"/>
    </source>
</evidence>
<keyword evidence="14" id="KW-1185">Reference proteome</keyword>
<dbReference type="HOGENOM" id="CLU_018272_3_2_9"/>
<dbReference type="CDD" id="cd00564">
    <property type="entry name" value="TMP_TenI"/>
    <property type="match status" value="1"/>
</dbReference>